<gene>
    <name evidence="2" type="ORF">COA07_05350</name>
</gene>
<feature type="domain" description="DSBA-like thioredoxin" evidence="1">
    <location>
        <begin position="8"/>
        <end position="208"/>
    </location>
</feature>
<comment type="caution">
    <text evidence="2">The sequence shown here is derived from an EMBL/GenBank/DDBJ whole genome shotgun (WGS) entry which is preliminary data.</text>
</comment>
<dbReference type="EMBL" id="NWVC01000002">
    <property type="protein sequence ID" value="PCG14991.1"/>
    <property type="molecule type" value="Genomic_DNA"/>
</dbReference>
<organism evidence="2 3">
    <name type="scientific">Sphingomonas adhaesiva</name>
    <dbReference type="NCBI Taxonomy" id="28212"/>
    <lineage>
        <taxon>Bacteria</taxon>
        <taxon>Pseudomonadati</taxon>
        <taxon>Pseudomonadota</taxon>
        <taxon>Alphaproteobacteria</taxon>
        <taxon>Sphingomonadales</taxon>
        <taxon>Sphingomonadaceae</taxon>
        <taxon>Sphingomonas</taxon>
    </lineage>
</organism>
<dbReference type="AlphaFoldDB" id="A0A2A4I8S3"/>
<dbReference type="Proteomes" id="UP000218323">
    <property type="component" value="Unassembled WGS sequence"/>
</dbReference>
<evidence type="ECO:0000313" key="3">
    <source>
        <dbReference type="Proteomes" id="UP000218323"/>
    </source>
</evidence>
<dbReference type="PANTHER" id="PTHR13887:SF41">
    <property type="entry name" value="THIOREDOXIN SUPERFAMILY PROTEIN"/>
    <property type="match status" value="1"/>
</dbReference>
<evidence type="ECO:0000313" key="2">
    <source>
        <dbReference type="EMBL" id="PCG14991.1"/>
    </source>
</evidence>
<dbReference type="CDD" id="cd03024">
    <property type="entry name" value="DsbA_FrnE"/>
    <property type="match status" value="1"/>
</dbReference>
<accession>A0A2A4I8S3</accession>
<name>A0A2A4I8S3_9SPHN</name>
<dbReference type="SUPFAM" id="SSF52833">
    <property type="entry name" value="Thioredoxin-like"/>
    <property type="match status" value="1"/>
</dbReference>
<evidence type="ECO:0000259" key="1">
    <source>
        <dbReference type="Pfam" id="PF01323"/>
    </source>
</evidence>
<dbReference type="PANTHER" id="PTHR13887">
    <property type="entry name" value="GLUTATHIONE S-TRANSFERASE KAPPA"/>
    <property type="match status" value="1"/>
</dbReference>
<dbReference type="Gene3D" id="3.40.30.10">
    <property type="entry name" value="Glutaredoxin"/>
    <property type="match status" value="1"/>
</dbReference>
<dbReference type="GO" id="GO:0016491">
    <property type="term" value="F:oxidoreductase activity"/>
    <property type="evidence" value="ECO:0007669"/>
    <property type="project" value="InterPro"/>
</dbReference>
<protein>
    <submittedName>
        <fullName evidence="2">DsbA family oxidoreductase</fullName>
    </submittedName>
</protein>
<dbReference type="InterPro" id="IPR036249">
    <property type="entry name" value="Thioredoxin-like_sf"/>
</dbReference>
<dbReference type="Pfam" id="PF01323">
    <property type="entry name" value="DSBA"/>
    <property type="match status" value="1"/>
</dbReference>
<dbReference type="RefSeq" id="WP_066711529.1">
    <property type="nucleotide sequence ID" value="NZ_JBHIWA010000041.1"/>
</dbReference>
<proteinExistence type="predicted"/>
<dbReference type="InterPro" id="IPR001853">
    <property type="entry name" value="DSBA-like_thioredoxin_dom"/>
</dbReference>
<reference evidence="2 3" key="1">
    <citation type="submission" date="2017-09" db="EMBL/GenBank/DDBJ databases">
        <title>Sphingomonas adhaesiva DSM 7418, whole genome shotgun sequence.</title>
        <authorList>
            <person name="Feng G."/>
            <person name="Zhu H."/>
        </authorList>
    </citation>
    <scope>NUCLEOTIDE SEQUENCE [LARGE SCALE GENOMIC DNA]</scope>
    <source>
        <strain evidence="2 3">DSM 7418</strain>
    </source>
</reference>
<keyword evidence="3" id="KW-1185">Reference proteome</keyword>
<sequence length="215" mass="22898">MTAPAIRLDIVSDIVCPWCAIGLAAVEQAVARLDGAAEVTLAFHPLELNPGLPPEGEKIADNLARKYGAGPDQARAAGDRIRAAAAELGVDMRGRSDRLYDTFDAHRLLHWAGTIGAQLPLKKALLARYFAKGQNVSDPDVLVGAAADAGLDTDEAHAVLAEGRFAGDVRAAENYWRGEGVLSVPTLVLDGRYAIPGAQSVERLERALRRRLTDA</sequence>